<dbReference type="EMBL" id="FQYT01000002">
    <property type="protein sequence ID" value="SHI29629.1"/>
    <property type="molecule type" value="Genomic_DNA"/>
</dbReference>
<dbReference type="Pfam" id="PF04297">
    <property type="entry name" value="UPF0122"/>
    <property type="match status" value="1"/>
</dbReference>
<dbReference type="InterPro" id="IPR054831">
    <property type="entry name" value="UPF0122_fam_protein"/>
</dbReference>
<comment type="similarity">
    <text evidence="1 3">Belongs to the UPF0122 family.</text>
</comment>
<dbReference type="AlphaFoldDB" id="A0A1M5ZZW7"/>
<dbReference type="RefSeq" id="WP_073992313.1">
    <property type="nucleotide sequence ID" value="NZ_FQYT01000002.1"/>
</dbReference>
<dbReference type="NCBIfam" id="NF045758">
    <property type="entry name" value="YlxM"/>
    <property type="match status" value="1"/>
</dbReference>
<evidence type="ECO:0000256" key="3">
    <source>
        <dbReference type="HAMAP-Rule" id="MF_00245"/>
    </source>
</evidence>
<protein>
    <recommendedName>
        <fullName evidence="3">UPF0122 protein SAMN02745691_00002</fullName>
    </recommendedName>
</protein>
<dbReference type="PANTHER" id="PTHR40083:SF1">
    <property type="entry name" value="UPF0122 PROTEIN YLXM"/>
    <property type="match status" value="1"/>
</dbReference>
<organism evidence="4 5">
    <name type="scientific">Parasporobacterium paucivorans DSM 15970</name>
    <dbReference type="NCBI Taxonomy" id="1122934"/>
    <lineage>
        <taxon>Bacteria</taxon>
        <taxon>Bacillati</taxon>
        <taxon>Bacillota</taxon>
        <taxon>Clostridia</taxon>
        <taxon>Lachnospirales</taxon>
        <taxon>Lachnospiraceae</taxon>
        <taxon>Parasporobacterium</taxon>
    </lineage>
</organism>
<keyword evidence="5" id="KW-1185">Reference proteome</keyword>
<gene>
    <name evidence="4" type="ORF">SAMN02745691_00002</name>
</gene>
<dbReference type="InterPro" id="IPR013324">
    <property type="entry name" value="RNA_pol_sigma_r3/r4-like"/>
</dbReference>
<name>A0A1M5ZZW7_9FIRM</name>
<dbReference type="Proteomes" id="UP000184342">
    <property type="component" value="Unassembled WGS sequence"/>
</dbReference>
<reference evidence="4 5" key="1">
    <citation type="submission" date="2016-11" db="EMBL/GenBank/DDBJ databases">
        <authorList>
            <person name="Jaros S."/>
            <person name="Januszkiewicz K."/>
            <person name="Wedrychowicz H."/>
        </authorList>
    </citation>
    <scope>NUCLEOTIDE SEQUENCE [LARGE SCALE GENOMIC DNA]</scope>
    <source>
        <strain evidence="4 5">DSM 15970</strain>
    </source>
</reference>
<evidence type="ECO:0000313" key="4">
    <source>
        <dbReference type="EMBL" id="SHI29629.1"/>
    </source>
</evidence>
<sequence length="114" mass="13126">MEKILEQSLLYDFYGELLNPHQKNIYEDFALNNLTLSEIAEEKGISRQAVHDSVKRSEAALSGYEEKLHLIEKFLKIKELTSEIKSMSASFEATKDFQLIKKISSMADKILEEL</sequence>
<comment type="function">
    <text evidence="2 3">Might take part in the signal recognition particle (SRP) pathway. This is inferred from the conservation of its genetic proximity to ftsY/ffh. May be a regulatory protein.</text>
</comment>
<proteinExistence type="inferred from homology"/>
<dbReference type="InterPro" id="IPR007394">
    <property type="entry name" value="UPF0122"/>
</dbReference>
<evidence type="ECO:0000256" key="2">
    <source>
        <dbReference type="ARBA" id="ARBA00024764"/>
    </source>
</evidence>
<dbReference type="PANTHER" id="PTHR40083">
    <property type="entry name" value="UPF0122 PROTEIN CBO2450/CLC_2298"/>
    <property type="match status" value="1"/>
</dbReference>
<accession>A0A1M5ZZW7</accession>
<dbReference type="HAMAP" id="MF_00245">
    <property type="entry name" value="UPF0122"/>
    <property type="match status" value="1"/>
</dbReference>
<evidence type="ECO:0000256" key="1">
    <source>
        <dbReference type="ARBA" id="ARBA00008720"/>
    </source>
</evidence>
<evidence type="ECO:0000313" key="5">
    <source>
        <dbReference type="Proteomes" id="UP000184342"/>
    </source>
</evidence>
<dbReference type="SUPFAM" id="SSF88659">
    <property type="entry name" value="Sigma3 and sigma4 domains of RNA polymerase sigma factors"/>
    <property type="match status" value="1"/>
</dbReference>
<dbReference type="InterPro" id="IPR036388">
    <property type="entry name" value="WH-like_DNA-bd_sf"/>
</dbReference>
<dbReference type="OrthoDB" id="6392at2"/>
<dbReference type="STRING" id="1122934.SAMN02745691_00002"/>
<dbReference type="Gene3D" id="1.10.10.10">
    <property type="entry name" value="Winged helix-like DNA-binding domain superfamily/Winged helix DNA-binding domain"/>
    <property type="match status" value="1"/>
</dbReference>